<protein>
    <submittedName>
        <fullName evidence="2">Uncharacterized protein</fullName>
    </submittedName>
</protein>
<reference evidence="2 3" key="1">
    <citation type="submission" date="2017-06" db="EMBL/GenBank/DDBJ databases">
        <title>Comparative genomic analysis of Ambrosia Fusariam Clade fungi.</title>
        <authorList>
            <person name="Stajich J.E."/>
            <person name="Carrillo J."/>
            <person name="Kijimoto T."/>
            <person name="Eskalen A."/>
            <person name="O'Donnell K."/>
            <person name="Kasson M."/>
        </authorList>
    </citation>
    <scope>NUCLEOTIDE SEQUENCE [LARGE SCALE GENOMIC DNA]</scope>
    <source>
        <strain evidence="2 3">NRRL62584</strain>
    </source>
</reference>
<evidence type="ECO:0000256" key="1">
    <source>
        <dbReference type="SAM" id="MobiDB-lite"/>
    </source>
</evidence>
<gene>
    <name evidence="2" type="ORF">CEP54_004819</name>
</gene>
<dbReference type="AlphaFoldDB" id="A0A428QG59"/>
<name>A0A428QG59_9HYPO</name>
<evidence type="ECO:0000313" key="2">
    <source>
        <dbReference type="EMBL" id="RSL64323.1"/>
    </source>
</evidence>
<keyword evidence="3" id="KW-1185">Reference proteome</keyword>
<feature type="region of interest" description="Disordered" evidence="1">
    <location>
        <begin position="1"/>
        <end position="34"/>
    </location>
</feature>
<sequence length="54" mass="6030">MAAMPMKCKDGDAVFLDHDPDERSEDADDSDPSVDSTLVYVAQYPITQPYFFLA</sequence>
<organism evidence="2 3">
    <name type="scientific">Fusarium duplospermum</name>
    <dbReference type="NCBI Taxonomy" id="1325734"/>
    <lineage>
        <taxon>Eukaryota</taxon>
        <taxon>Fungi</taxon>
        <taxon>Dikarya</taxon>
        <taxon>Ascomycota</taxon>
        <taxon>Pezizomycotina</taxon>
        <taxon>Sordariomycetes</taxon>
        <taxon>Hypocreomycetidae</taxon>
        <taxon>Hypocreales</taxon>
        <taxon>Nectriaceae</taxon>
        <taxon>Fusarium</taxon>
        <taxon>Fusarium solani species complex</taxon>
    </lineage>
</organism>
<dbReference type="Proteomes" id="UP000288168">
    <property type="component" value="Unassembled WGS sequence"/>
</dbReference>
<accession>A0A428QG59</accession>
<comment type="caution">
    <text evidence="2">The sequence shown here is derived from an EMBL/GenBank/DDBJ whole genome shotgun (WGS) entry which is preliminary data.</text>
</comment>
<proteinExistence type="predicted"/>
<feature type="compositionally biased region" description="Basic and acidic residues" evidence="1">
    <location>
        <begin position="7"/>
        <end position="21"/>
    </location>
</feature>
<feature type="compositionally biased region" description="Acidic residues" evidence="1">
    <location>
        <begin position="22"/>
        <end position="32"/>
    </location>
</feature>
<dbReference type="EMBL" id="NKCI01000034">
    <property type="protein sequence ID" value="RSL64323.1"/>
    <property type="molecule type" value="Genomic_DNA"/>
</dbReference>
<evidence type="ECO:0000313" key="3">
    <source>
        <dbReference type="Proteomes" id="UP000288168"/>
    </source>
</evidence>